<keyword evidence="2" id="KW-1185">Reference proteome</keyword>
<protein>
    <submittedName>
        <fullName evidence="1">Uncharacterized protein</fullName>
    </submittedName>
</protein>
<accession>A0ABR9VMB4</accession>
<evidence type="ECO:0000313" key="2">
    <source>
        <dbReference type="Proteomes" id="UP000606776"/>
    </source>
</evidence>
<name>A0ABR9VMB4_9CYAN</name>
<dbReference type="RefSeq" id="WP_193944377.1">
    <property type="nucleotide sequence ID" value="NZ_JADEWB010000290.1"/>
</dbReference>
<sequence length="170" mass="19792">MESLDPELYPIKSLEISGLYHSDILQNTGLKNQDSWLDLIKLYTGNLMFLKTITVLIAKNYDGEVVEFLAENTLHITQQMQSHFQETFNRLSPIEQQIVLQLSKFENPISREELRQTLIETLNLSSVDFNNGLQSLQQRYLVSKLKEDKVMFSLSSVFWEYVRNLSLTLN</sequence>
<comment type="caution">
    <text evidence="1">The sequence shown here is derived from an EMBL/GenBank/DDBJ whole genome shotgun (WGS) entry which is preliminary data.</text>
</comment>
<organism evidence="1 2">
    <name type="scientific">Sphaerospermopsis aphanizomenoides LEGE 00250</name>
    <dbReference type="NCBI Taxonomy" id="2777972"/>
    <lineage>
        <taxon>Bacteria</taxon>
        <taxon>Bacillati</taxon>
        <taxon>Cyanobacteriota</taxon>
        <taxon>Cyanophyceae</taxon>
        <taxon>Nostocales</taxon>
        <taxon>Aphanizomenonaceae</taxon>
        <taxon>Sphaerospermopsis</taxon>
        <taxon>Sphaerospermopsis aphanizomenoides</taxon>
    </lineage>
</organism>
<reference evidence="1 2" key="1">
    <citation type="submission" date="2020-10" db="EMBL/GenBank/DDBJ databases">
        <authorList>
            <person name="Castelo-Branco R."/>
            <person name="Eusebio N."/>
            <person name="Adriana R."/>
            <person name="Vieira A."/>
            <person name="Brugerolle De Fraissinette N."/>
            <person name="Rezende De Castro R."/>
            <person name="Schneider M.P."/>
            <person name="Vasconcelos V."/>
            <person name="Leao P.N."/>
        </authorList>
    </citation>
    <scope>NUCLEOTIDE SEQUENCE [LARGE SCALE GENOMIC DNA]</scope>
    <source>
        <strain evidence="1 2">LEGE 00250</strain>
    </source>
</reference>
<dbReference type="EMBL" id="JADEWB010000290">
    <property type="protein sequence ID" value="MBE9239202.1"/>
    <property type="molecule type" value="Genomic_DNA"/>
</dbReference>
<gene>
    <name evidence="1" type="ORF">IQ227_25130</name>
</gene>
<proteinExistence type="predicted"/>
<evidence type="ECO:0000313" key="1">
    <source>
        <dbReference type="EMBL" id="MBE9239202.1"/>
    </source>
</evidence>
<dbReference type="Proteomes" id="UP000606776">
    <property type="component" value="Unassembled WGS sequence"/>
</dbReference>